<dbReference type="InterPro" id="IPR029526">
    <property type="entry name" value="PGBD"/>
</dbReference>
<dbReference type="Pfam" id="PF13843">
    <property type="entry name" value="DDE_Tnp_1_7"/>
    <property type="match status" value="1"/>
</dbReference>
<evidence type="ECO:0000313" key="2">
    <source>
        <dbReference type="EMBL" id="CAG5055676.1"/>
    </source>
</evidence>
<gene>
    <name evidence="2" type="ORF">PAPOLLO_LOCUS26390</name>
</gene>
<dbReference type="Proteomes" id="UP000691718">
    <property type="component" value="Unassembled WGS sequence"/>
</dbReference>
<protein>
    <submittedName>
        <fullName evidence="2">(apollo) hypothetical protein</fullName>
    </submittedName>
</protein>
<dbReference type="OrthoDB" id="5876240at2759"/>
<sequence>MSLVKDLLDENRILYTDNYYTSIPLAYRLKHRKTNLVGTLRLNRKHLPKDLVTQKLKKGEIIAKETTDGKIGVTKWKDKRLVTTLSTVHSAKKMTAVKTKTGQVIFKPDSVVDYNTGKFINRRQ</sequence>
<proteinExistence type="predicted"/>
<name>A0A8S3Y9T6_PARAO</name>
<keyword evidence="3" id="KW-1185">Reference proteome</keyword>
<comment type="caution">
    <text evidence="2">The sequence shown here is derived from an EMBL/GenBank/DDBJ whole genome shotgun (WGS) entry which is preliminary data.</text>
</comment>
<evidence type="ECO:0000259" key="1">
    <source>
        <dbReference type="Pfam" id="PF13843"/>
    </source>
</evidence>
<evidence type="ECO:0000313" key="3">
    <source>
        <dbReference type="Proteomes" id="UP000691718"/>
    </source>
</evidence>
<reference evidence="2" key="1">
    <citation type="submission" date="2021-04" db="EMBL/GenBank/DDBJ databases">
        <authorList>
            <person name="Tunstrom K."/>
        </authorList>
    </citation>
    <scope>NUCLEOTIDE SEQUENCE</scope>
</reference>
<dbReference type="PANTHER" id="PTHR46599:SF3">
    <property type="entry name" value="PIGGYBAC TRANSPOSABLE ELEMENT-DERIVED PROTEIN 4"/>
    <property type="match status" value="1"/>
</dbReference>
<organism evidence="2 3">
    <name type="scientific">Parnassius apollo</name>
    <name type="common">Apollo butterfly</name>
    <name type="synonym">Papilio apollo</name>
    <dbReference type="NCBI Taxonomy" id="110799"/>
    <lineage>
        <taxon>Eukaryota</taxon>
        <taxon>Metazoa</taxon>
        <taxon>Ecdysozoa</taxon>
        <taxon>Arthropoda</taxon>
        <taxon>Hexapoda</taxon>
        <taxon>Insecta</taxon>
        <taxon>Pterygota</taxon>
        <taxon>Neoptera</taxon>
        <taxon>Endopterygota</taxon>
        <taxon>Lepidoptera</taxon>
        <taxon>Glossata</taxon>
        <taxon>Ditrysia</taxon>
        <taxon>Papilionoidea</taxon>
        <taxon>Papilionidae</taxon>
        <taxon>Parnassiinae</taxon>
        <taxon>Parnassini</taxon>
        <taxon>Parnassius</taxon>
        <taxon>Parnassius</taxon>
    </lineage>
</organism>
<dbReference type="EMBL" id="CAJQZP010001584">
    <property type="protein sequence ID" value="CAG5055676.1"/>
    <property type="molecule type" value="Genomic_DNA"/>
</dbReference>
<dbReference type="PANTHER" id="PTHR46599">
    <property type="entry name" value="PIGGYBAC TRANSPOSABLE ELEMENT-DERIVED PROTEIN 4"/>
    <property type="match status" value="1"/>
</dbReference>
<feature type="domain" description="PiggyBac transposable element-derived protein" evidence="1">
    <location>
        <begin position="1"/>
        <end position="118"/>
    </location>
</feature>
<dbReference type="AlphaFoldDB" id="A0A8S3Y9T6"/>
<accession>A0A8S3Y9T6</accession>